<dbReference type="GO" id="GO:0005737">
    <property type="term" value="C:cytoplasm"/>
    <property type="evidence" value="ECO:0007669"/>
    <property type="project" value="UniProtKB-ARBA"/>
</dbReference>
<dbReference type="PANTHER" id="PTHR24221">
    <property type="entry name" value="ATP-BINDING CASSETTE SUB-FAMILY B"/>
    <property type="match status" value="1"/>
</dbReference>
<name>A0A2G5NPN1_9STAP</name>
<evidence type="ECO:0000313" key="13">
    <source>
        <dbReference type="Proteomes" id="UP000229523"/>
    </source>
</evidence>
<dbReference type="GO" id="GO:0140359">
    <property type="term" value="F:ABC-type transporter activity"/>
    <property type="evidence" value="ECO:0007669"/>
    <property type="project" value="InterPro"/>
</dbReference>
<dbReference type="Gene3D" id="3.40.50.300">
    <property type="entry name" value="P-loop containing nucleotide triphosphate hydrolases"/>
    <property type="match status" value="1"/>
</dbReference>
<keyword evidence="6 9" id="KW-1133">Transmembrane helix</keyword>
<evidence type="ECO:0000313" key="12">
    <source>
        <dbReference type="EMBL" id="RAI82320.1"/>
    </source>
</evidence>
<dbReference type="Proteomes" id="UP000229523">
    <property type="component" value="Unassembled WGS sequence"/>
</dbReference>
<dbReference type="FunFam" id="3.40.50.300:FF:000604">
    <property type="entry name" value="ABC transporter B family member 28"/>
    <property type="match status" value="1"/>
</dbReference>
<evidence type="ECO:0000256" key="4">
    <source>
        <dbReference type="ARBA" id="ARBA00022741"/>
    </source>
</evidence>
<evidence type="ECO:0000259" key="11">
    <source>
        <dbReference type="PROSITE" id="PS50929"/>
    </source>
</evidence>
<dbReference type="EMBL" id="MJBI02000001">
    <property type="protein sequence ID" value="RAI82320.1"/>
    <property type="molecule type" value="Genomic_DNA"/>
</dbReference>
<keyword evidence="3 9" id="KW-0812">Transmembrane</keyword>
<dbReference type="PROSITE" id="PS00211">
    <property type="entry name" value="ABC_TRANSPORTER_1"/>
    <property type="match status" value="1"/>
</dbReference>
<feature type="domain" description="ABC transporter" evidence="10">
    <location>
        <begin position="340"/>
        <end position="574"/>
    </location>
</feature>
<proteinExistence type="predicted"/>
<dbReference type="InterPro" id="IPR003593">
    <property type="entry name" value="AAA+_ATPase"/>
</dbReference>
<dbReference type="AlphaFoldDB" id="A0A2G5NPN1"/>
<reference evidence="12 13" key="1">
    <citation type="journal article" date="2018" name="Front. Microbiol.">
        <title>Description and Comparative Genomics of Macrococcus caseolyticus subsp. hominis subsp. nov., Macrococcus goetzii sp. nov., Macrococcus epidermidis sp. nov., and Macrococcus bohemicus sp. nov., Novel Macrococci From Human Clinical Material With Virulence Potential and Suspected Uptake of Foreign DNA by Natural Transformation.</title>
        <authorList>
            <person name="Maslanova I."/>
            <person name="Wertheimer Z."/>
            <person name="Sedlacek I."/>
            <person name="Svec P."/>
            <person name="Indrakova A."/>
            <person name="Kovarovic V."/>
            <person name="Schumann P."/>
            <person name="Sproer C."/>
            <person name="Kralova S."/>
            <person name="Sedo O."/>
            <person name="Kristofova L."/>
            <person name="Vrbovska V."/>
            <person name="Fuzik T."/>
            <person name="Petras P."/>
            <person name="Zdrahal Z."/>
            <person name="Ruzickova V."/>
            <person name="Doskar J."/>
            <person name="Pantucek R."/>
        </authorList>
    </citation>
    <scope>NUCLEOTIDE SEQUENCE [LARGE SCALE GENOMIC DNA]</scope>
    <source>
        <strain evidence="12 13">CCM 4927</strain>
    </source>
</reference>
<feature type="transmembrane region" description="Helical" evidence="9">
    <location>
        <begin position="255"/>
        <end position="272"/>
    </location>
</feature>
<keyword evidence="13" id="KW-1185">Reference proteome</keyword>
<evidence type="ECO:0000256" key="2">
    <source>
        <dbReference type="ARBA" id="ARBA00022448"/>
    </source>
</evidence>
<dbReference type="GO" id="GO:0005886">
    <property type="term" value="C:plasma membrane"/>
    <property type="evidence" value="ECO:0007669"/>
    <property type="project" value="UniProtKB-SubCell"/>
</dbReference>
<evidence type="ECO:0000256" key="8">
    <source>
        <dbReference type="ARBA" id="ARBA00025074"/>
    </source>
</evidence>
<keyword evidence="4" id="KW-0547">Nucleotide-binding</keyword>
<feature type="transmembrane region" description="Helical" evidence="9">
    <location>
        <begin position="55"/>
        <end position="77"/>
    </location>
</feature>
<dbReference type="InterPro" id="IPR036640">
    <property type="entry name" value="ABC1_TM_sf"/>
</dbReference>
<dbReference type="SUPFAM" id="SSF52540">
    <property type="entry name" value="P-loop containing nucleoside triphosphate hydrolases"/>
    <property type="match status" value="1"/>
</dbReference>
<evidence type="ECO:0000256" key="3">
    <source>
        <dbReference type="ARBA" id="ARBA00022692"/>
    </source>
</evidence>
<dbReference type="Gene3D" id="1.20.1560.10">
    <property type="entry name" value="ABC transporter type 1, transmembrane domain"/>
    <property type="match status" value="1"/>
</dbReference>
<dbReference type="CDD" id="cd18544">
    <property type="entry name" value="ABC_6TM_TmrA_like"/>
    <property type="match status" value="1"/>
</dbReference>
<sequence>MSTTKRLYLEAKKEKTLFIIGFIILFFAVIMELIGPVIGMYIIDHHIKTATEGIINMQPIFLLLAVYFIIAIIYAILSYYQTIYFQTAGSNVIKHLRTNLFSHIQKLPIKFFDNLPAGKVVARITNDTQTILELFTVMLPTYIAGITNIVGIIAVIFYFNVKVGLLALIVVPLLFGWLLIYRKISDKYNNIVRERNSDMNAMLNESINGMTIIQAFNQEEKIQQEFNQLNEEYLKNYSKIIQLDSFTSHNLMGTIRSFVFLVMIYIFGQTFLSDEATLTAGMMYILVDYLTRLFNPMFNMVNQLSVLEQARVSSNRVFEMMDETTEVQEDKIMTGCAGHVKFEDVSFGYKPDELVLRNINIDALPGETIGLVGHTGSGKSSIMNLLFRFYDPTTGRITIDGIDTTTVTKQSMRQFMGIVLQDPYLYSGTILSNITLNDPKITREMAIDALERVGGYRVLQSLENGIDTEVVERGSTLSSGQRQLISFARALAFNPKILILDEATASIDSETESVIQQAMDVLKEGRTTFIIAHRLSTIKHADEIIVLDKGEIIERGTHDILVEKGDTYAKMYALQSGVK</sequence>
<dbReference type="InterPro" id="IPR017871">
    <property type="entry name" value="ABC_transporter-like_CS"/>
</dbReference>
<dbReference type="GO" id="GO:0034040">
    <property type="term" value="F:ATPase-coupled lipid transmembrane transporter activity"/>
    <property type="evidence" value="ECO:0007669"/>
    <property type="project" value="TreeGrafter"/>
</dbReference>
<feature type="transmembrane region" description="Helical" evidence="9">
    <location>
        <begin position="163"/>
        <end position="181"/>
    </location>
</feature>
<feature type="domain" description="ABC transmembrane type-1" evidence="11">
    <location>
        <begin position="19"/>
        <end position="309"/>
    </location>
</feature>
<dbReference type="Pfam" id="PF00664">
    <property type="entry name" value="ABC_membrane"/>
    <property type="match status" value="1"/>
</dbReference>
<dbReference type="Pfam" id="PF00005">
    <property type="entry name" value="ABC_tran"/>
    <property type="match status" value="1"/>
</dbReference>
<dbReference type="RefSeq" id="WP_099580078.1">
    <property type="nucleotide sequence ID" value="NZ_MJBI02000001.1"/>
</dbReference>
<dbReference type="InterPro" id="IPR003439">
    <property type="entry name" value="ABC_transporter-like_ATP-bd"/>
</dbReference>
<gene>
    <name evidence="12" type="ORF">BFS35_001145</name>
</gene>
<keyword evidence="2" id="KW-0813">Transport</keyword>
<dbReference type="PROSITE" id="PS50929">
    <property type="entry name" value="ABC_TM1F"/>
    <property type="match status" value="1"/>
</dbReference>
<comment type="function">
    <text evidence="8">May be involved in multidrug export. Transmembrane domains (TMD) form a pore in the cell membrane and the ATP-binding domain (NBD) is responsible for energy generation.</text>
</comment>
<comment type="subcellular location">
    <subcellularLocation>
        <location evidence="1">Cell membrane</location>
        <topology evidence="1">Multi-pass membrane protein</topology>
    </subcellularLocation>
</comment>
<evidence type="ECO:0000256" key="6">
    <source>
        <dbReference type="ARBA" id="ARBA00022989"/>
    </source>
</evidence>
<dbReference type="CDD" id="cd03254">
    <property type="entry name" value="ABCC_Glucan_exporter_like"/>
    <property type="match status" value="1"/>
</dbReference>
<evidence type="ECO:0000256" key="7">
    <source>
        <dbReference type="ARBA" id="ARBA00023136"/>
    </source>
</evidence>
<feature type="transmembrane region" description="Helical" evidence="9">
    <location>
        <begin position="131"/>
        <end position="157"/>
    </location>
</feature>
<keyword evidence="5 12" id="KW-0067">ATP-binding</keyword>
<dbReference type="GO" id="GO:0005524">
    <property type="term" value="F:ATP binding"/>
    <property type="evidence" value="ECO:0007669"/>
    <property type="project" value="UniProtKB-KW"/>
</dbReference>
<dbReference type="InterPro" id="IPR039421">
    <property type="entry name" value="Type_1_exporter"/>
</dbReference>
<dbReference type="SMART" id="SM00382">
    <property type="entry name" value="AAA"/>
    <property type="match status" value="1"/>
</dbReference>
<evidence type="ECO:0000256" key="9">
    <source>
        <dbReference type="SAM" id="Phobius"/>
    </source>
</evidence>
<dbReference type="PROSITE" id="PS50893">
    <property type="entry name" value="ABC_TRANSPORTER_2"/>
    <property type="match status" value="1"/>
</dbReference>
<dbReference type="InterPro" id="IPR011527">
    <property type="entry name" value="ABC1_TM_dom"/>
</dbReference>
<keyword evidence="7 9" id="KW-0472">Membrane</keyword>
<feature type="transmembrane region" description="Helical" evidence="9">
    <location>
        <begin position="16"/>
        <end position="43"/>
    </location>
</feature>
<accession>A0A2G5NPN1</accession>
<comment type="caution">
    <text evidence="12">The sequence shown here is derived from an EMBL/GenBank/DDBJ whole genome shotgun (WGS) entry which is preliminary data.</text>
</comment>
<dbReference type="InterPro" id="IPR027417">
    <property type="entry name" value="P-loop_NTPase"/>
</dbReference>
<evidence type="ECO:0000256" key="1">
    <source>
        <dbReference type="ARBA" id="ARBA00004651"/>
    </source>
</evidence>
<dbReference type="SUPFAM" id="SSF90123">
    <property type="entry name" value="ABC transporter transmembrane region"/>
    <property type="match status" value="1"/>
</dbReference>
<organism evidence="12 13">
    <name type="scientific">Macrococcoides goetzii</name>
    <dbReference type="NCBI Taxonomy" id="1891097"/>
    <lineage>
        <taxon>Bacteria</taxon>
        <taxon>Bacillati</taxon>
        <taxon>Bacillota</taxon>
        <taxon>Bacilli</taxon>
        <taxon>Bacillales</taxon>
        <taxon>Staphylococcaceae</taxon>
        <taxon>Macrococcoides</taxon>
    </lineage>
</organism>
<evidence type="ECO:0000259" key="10">
    <source>
        <dbReference type="PROSITE" id="PS50893"/>
    </source>
</evidence>
<dbReference type="PANTHER" id="PTHR24221:SF430">
    <property type="entry name" value="MULTIDRUG RESISTANCE ABC TRANSPORTER ATP-BINDING_PERMEASE PROTEIN YHEH-RELATED"/>
    <property type="match status" value="1"/>
</dbReference>
<evidence type="ECO:0000256" key="5">
    <source>
        <dbReference type="ARBA" id="ARBA00022840"/>
    </source>
</evidence>
<dbReference type="GO" id="GO:0016887">
    <property type="term" value="F:ATP hydrolysis activity"/>
    <property type="evidence" value="ECO:0007669"/>
    <property type="project" value="InterPro"/>
</dbReference>
<protein>
    <submittedName>
        <fullName evidence="12">ABC transporter ATP-binding protein</fullName>
    </submittedName>
</protein>